<evidence type="ECO:0000313" key="5">
    <source>
        <dbReference type="Proteomes" id="UP000323521"/>
    </source>
</evidence>
<evidence type="ECO:0000256" key="2">
    <source>
        <dbReference type="SAM" id="SignalP"/>
    </source>
</evidence>
<dbReference type="PANTHER" id="PTHR42996:SF1">
    <property type="entry name" value="PHOSPHATE-BINDING PROTEIN PSTS"/>
    <property type="match status" value="1"/>
</dbReference>
<dbReference type="AlphaFoldDB" id="A0A3G1KQR5"/>
<dbReference type="KEGG" id="fwa:DCMF_08375"/>
<feature type="signal peptide" evidence="2">
    <location>
        <begin position="1"/>
        <end position="29"/>
    </location>
</feature>
<feature type="domain" description="PBP" evidence="3">
    <location>
        <begin position="219"/>
        <end position="468"/>
    </location>
</feature>
<evidence type="ECO:0000313" key="4">
    <source>
        <dbReference type="EMBL" id="ATW24786.1"/>
    </source>
</evidence>
<organism evidence="4 5">
    <name type="scientific">Formimonas warabiya</name>
    <dbReference type="NCBI Taxonomy" id="1761012"/>
    <lineage>
        <taxon>Bacteria</taxon>
        <taxon>Bacillati</taxon>
        <taxon>Bacillota</taxon>
        <taxon>Clostridia</taxon>
        <taxon>Eubacteriales</taxon>
        <taxon>Peptococcaceae</taxon>
        <taxon>Candidatus Formimonas</taxon>
    </lineage>
</organism>
<dbReference type="Proteomes" id="UP000323521">
    <property type="component" value="Chromosome"/>
</dbReference>
<comment type="similarity">
    <text evidence="1">Belongs to the PstS family.</text>
</comment>
<evidence type="ECO:0000256" key="1">
    <source>
        <dbReference type="ARBA" id="ARBA00008725"/>
    </source>
</evidence>
<proteinExistence type="inferred from homology"/>
<evidence type="ECO:0000259" key="3">
    <source>
        <dbReference type="Pfam" id="PF12849"/>
    </source>
</evidence>
<protein>
    <recommendedName>
        <fullName evidence="3">PBP domain-containing protein</fullName>
    </recommendedName>
</protein>
<accession>A0A3G1KQR5</accession>
<dbReference type="SUPFAM" id="SSF53850">
    <property type="entry name" value="Periplasmic binding protein-like II"/>
    <property type="match status" value="1"/>
</dbReference>
<sequence>MRKRNLKQICAQMLLFAMVFMIFVPVADAAALKSVNINDQPLNVITVNKVVMVKALALADAIGAYYEKNPDNTPKSITGGTMEITYGDQRLFVSAGTKYAYLTNGVGTESPTLRTVTLRIAPVTRTVQGAATLYVPYQDIIRLLGGTLGTNSATIADKTAAEDYVWDGTADHDRDLPEIAAGAETTFKSGGASFPNNLYQGKADAWVTKYLAISKDIVGGQTTYAKTSSGAGIDSVMGRTNDWAGSDDPLPAAEMNNYTMIPAAMGGVAIITNIQGIGSSRLNLTADIVADIYKGKITKWNDARIKAINPAVAKNLPGAAINVVYRAEASGTSYCFTSWLASAAPKNWTHGAQADLTGADLVTAPKKTGVSGGGTVVTTVAGSQTAVATTNAIGYVSRGDVTTGNDAQGNVEINRVKNRAGNYVLPTTSTVMAAGANATSLYKHPVDTTNPAGYPVVAFTWIIAEKNAGKAKADWTNLSGTHTVVTRPALDEASTLKLSDHKKSMLVLKDFVTWAVVEGFGDKFATDNNYVGLTPNLKAKIPAILDTIVTSGL</sequence>
<feature type="chain" id="PRO_5018018692" description="PBP domain-containing protein" evidence="2">
    <location>
        <begin position="30"/>
        <end position="553"/>
    </location>
</feature>
<dbReference type="Pfam" id="PF12849">
    <property type="entry name" value="PBP_like_2"/>
    <property type="match status" value="1"/>
</dbReference>
<dbReference type="RefSeq" id="WP_148134012.1">
    <property type="nucleotide sequence ID" value="NZ_CP017634.1"/>
</dbReference>
<dbReference type="InterPro" id="IPR024370">
    <property type="entry name" value="PBP_domain"/>
</dbReference>
<reference evidence="4 5" key="1">
    <citation type="submission" date="2016-10" db="EMBL/GenBank/DDBJ databases">
        <title>Complete Genome Sequence of Peptococcaceae strain DCMF.</title>
        <authorList>
            <person name="Edwards R.J."/>
            <person name="Holland S.I."/>
            <person name="Deshpande N.P."/>
            <person name="Wong Y.K."/>
            <person name="Ertan H."/>
            <person name="Manefield M."/>
            <person name="Russell T.L."/>
            <person name="Lee M.J."/>
        </authorList>
    </citation>
    <scope>NUCLEOTIDE SEQUENCE [LARGE SCALE GENOMIC DNA]</scope>
    <source>
        <strain evidence="4 5">DCMF</strain>
    </source>
</reference>
<dbReference type="InterPro" id="IPR050962">
    <property type="entry name" value="Phosphate-bind_PstS"/>
</dbReference>
<name>A0A3G1KQR5_FORW1</name>
<keyword evidence="5" id="KW-1185">Reference proteome</keyword>
<keyword evidence="2" id="KW-0732">Signal</keyword>
<dbReference type="PANTHER" id="PTHR42996">
    <property type="entry name" value="PHOSPHATE-BINDING PROTEIN PSTS"/>
    <property type="match status" value="1"/>
</dbReference>
<gene>
    <name evidence="4" type="ORF">DCMF_08375</name>
</gene>
<dbReference type="Gene3D" id="3.40.190.10">
    <property type="entry name" value="Periplasmic binding protein-like II"/>
    <property type="match status" value="2"/>
</dbReference>
<dbReference type="EMBL" id="CP017634">
    <property type="protein sequence ID" value="ATW24786.1"/>
    <property type="molecule type" value="Genomic_DNA"/>
</dbReference>
<dbReference type="OrthoDB" id="9790048at2"/>